<dbReference type="OMA" id="QYTIAYI"/>
<organism evidence="4">
    <name type="scientific">Angiostrongylus costaricensis</name>
    <name type="common">Nematode worm</name>
    <dbReference type="NCBI Taxonomy" id="334426"/>
    <lineage>
        <taxon>Eukaryota</taxon>
        <taxon>Metazoa</taxon>
        <taxon>Ecdysozoa</taxon>
        <taxon>Nematoda</taxon>
        <taxon>Chromadorea</taxon>
        <taxon>Rhabditida</taxon>
        <taxon>Rhabditina</taxon>
        <taxon>Rhabditomorpha</taxon>
        <taxon>Strongyloidea</taxon>
        <taxon>Metastrongylidae</taxon>
        <taxon>Angiostrongylus</taxon>
    </lineage>
</organism>
<keyword evidence="3" id="KW-1185">Reference proteome</keyword>
<accession>A0A0R3PH98</accession>
<protein>
    <submittedName>
        <fullName evidence="2 4">Uncharacterized protein</fullName>
    </submittedName>
</protein>
<evidence type="ECO:0000313" key="4">
    <source>
        <dbReference type="WBParaSite" id="ACOC_0000372501-mRNA-1"/>
    </source>
</evidence>
<evidence type="ECO:0000313" key="3">
    <source>
        <dbReference type="Proteomes" id="UP000267027"/>
    </source>
</evidence>
<dbReference type="AlphaFoldDB" id="A0A0R3PH98"/>
<evidence type="ECO:0000313" key="2">
    <source>
        <dbReference type="EMBL" id="VDM55311.1"/>
    </source>
</evidence>
<dbReference type="OrthoDB" id="5803365at2759"/>
<sequence>MYYSVSVLLAVLLLKSITYAQNAVCPQCSTLNGGHSSNPLVYFTSPSDFGNQLGQAIATRINEGYKSGSASRITFGSYPYSGYGSQGYGGSSQSYVIQPEASQQTMSSYNNQGIGGYPSSYGSYPNYGNYGYGSGQGQQIQIPSSGYSTYGNVGSTSYGNTFGSYGGGYSGGYGGSYGIPDPITTGGSSGGGGSGGNCPYCFGNKGGYKMKRSKRAKRSTII</sequence>
<dbReference type="WBParaSite" id="ACOC_0000372501-mRNA-1">
    <property type="protein sequence ID" value="ACOC_0000372501-mRNA-1"/>
    <property type="gene ID" value="ACOC_0000372501"/>
</dbReference>
<reference evidence="2 3" key="2">
    <citation type="submission" date="2018-11" db="EMBL/GenBank/DDBJ databases">
        <authorList>
            <consortium name="Pathogen Informatics"/>
        </authorList>
    </citation>
    <scope>NUCLEOTIDE SEQUENCE [LARGE SCALE GENOMIC DNA]</scope>
    <source>
        <strain evidence="2 3">Costa Rica</strain>
    </source>
</reference>
<evidence type="ECO:0000256" key="1">
    <source>
        <dbReference type="SAM" id="SignalP"/>
    </source>
</evidence>
<feature type="signal peptide" evidence="1">
    <location>
        <begin position="1"/>
        <end position="20"/>
    </location>
</feature>
<keyword evidence="1" id="KW-0732">Signal</keyword>
<reference evidence="4" key="1">
    <citation type="submission" date="2017-02" db="UniProtKB">
        <authorList>
            <consortium name="WormBaseParasite"/>
        </authorList>
    </citation>
    <scope>IDENTIFICATION</scope>
</reference>
<feature type="chain" id="PRO_5043130128" evidence="1">
    <location>
        <begin position="21"/>
        <end position="222"/>
    </location>
</feature>
<proteinExistence type="predicted"/>
<gene>
    <name evidence="2" type="ORF">ACOC_LOCUS3726</name>
</gene>
<dbReference type="EMBL" id="UYYA01001336">
    <property type="protein sequence ID" value="VDM55311.1"/>
    <property type="molecule type" value="Genomic_DNA"/>
</dbReference>
<dbReference type="Proteomes" id="UP000267027">
    <property type="component" value="Unassembled WGS sequence"/>
</dbReference>
<name>A0A0R3PH98_ANGCS</name>